<reference evidence="1 2" key="1">
    <citation type="journal article" date="2021" name="Int. J. Syst. Evol. Microbiol.">
        <title>Amazonocrinis nigriterrae gen. nov., sp. nov., Atlanticothrix silvestris gen. nov., sp. nov. and Dendronalium phyllosphericum gen. nov., sp. nov., nostocacean cyanobacteria from Brazilian environments.</title>
        <authorList>
            <person name="Alvarenga D.O."/>
            <person name="Andreote A.P.D."/>
            <person name="Branco L.H.Z."/>
            <person name="Delbaje E."/>
            <person name="Cruz R.B."/>
            <person name="Varani A.M."/>
            <person name="Fiore M.F."/>
        </authorList>
    </citation>
    <scope>NUCLEOTIDE SEQUENCE [LARGE SCALE GENOMIC DNA]</scope>
    <source>
        <strain evidence="1 2">CENA369</strain>
    </source>
</reference>
<organism evidence="1 2">
    <name type="scientific">Dendronalium phyllosphericum CENA369</name>
    <dbReference type="NCBI Taxonomy" id="1725256"/>
    <lineage>
        <taxon>Bacteria</taxon>
        <taxon>Bacillati</taxon>
        <taxon>Cyanobacteriota</taxon>
        <taxon>Cyanophyceae</taxon>
        <taxon>Nostocales</taxon>
        <taxon>Nostocaceae</taxon>
        <taxon>Dendronalium</taxon>
        <taxon>Dendronalium phyllosphericum</taxon>
    </lineage>
</organism>
<proteinExistence type="predicted"/>
<accession>A0A8J7IM02</accession>
<comment type="caution">
    <text evidence="1">The sequence shown here is derived from an EMBL/GenBank/DDBJ whole genome shotgun (WGS) entry which is preliminary data.</text>
</comment>
<dbReference type="Proteomes" id="UP000662314">
    <property type="component" value="Unassembled WGS sequence"/>
</dbReference>
<evidence type="ECO:0000313" key="1">
    <source>
        <dbReference type="EMBL" id="MBH8578210.1"/>
    </source>
</evidence>
<dbReference type="AlphaFoldDB" id="A0A8J7IM02"/>
<gene>
    <name evidence="1" type="ORF">I8752_35760</name>
</gene>
<sequence>MKERSDRQFNNFKFAVSGAIALLVLRIDQSIVCCCLKLRLLSYSARVVLTLTLC</sequence>
<dbReference type="EMBL" id="JAECZA010000315">
    <property type="protein sequence ID" value="MBH8578210.1"/>
    <property type="molecule type" value="Genomic_DNA"/>
</dbReference>
<keyword evidence="2" id="KW-1185">Reference proteome</keyword>
<name>A0A8J7IM02_9NOST</name>
<dbReference type="RefSeq" id="WP_214436879.1">
    <property type="nucleotide sequence ID" value="NZ_CAWPUQ010000254.1"/>
</dbReference>
<evidence type="ECO:0000313" key="2">
    <source>
        <dbReference type="Proteomes" id="UP000662314"/>
    </source>
</evidence>
<protein>
    <submittedName>
        <fullName evidence="1">Uncharacterized protein</fullName>
    </submittedName>
</protein>